<evidence type="ECO:0000259" key="3">
    <source>
        <dbReference type="Pfam" id="PF02812"/>
    </source>
</evidence>
<reference evidence="4 5" key="1">
    <citation type="submission" date="2020-10" db="EMBL/GenBank/DDBJ databases">
        <authorList>
            <person name="Sedaghatjoo S."/>
        </authorList>
    </citation>
    <scope>NUCLEOTIDE SEQUENCE [LARGE SCALE GENOMIC DNA]</scope>
    <source>
        <strain evidence="4 5">LLFL</strain>
    </source>
</reference>
<gene>
    <name evidence="4" type="ORF">JKILLFL_G4346</name>
</gene>
<dbReference type="SUPFAM" id="SSF53223">
    <property type="entry name" value="Aminoacid dehydrogenase-like, N-terminal domain"/>
    <property type="match status" value="1"/>
</dbReference>
<evidence type="ECO:0000313" key="4">
    <source>
        <dbReference type="EMBL" id="CAD6925872.1"/>
    </source>
</evidence>
<dbReference type="InterPro" id="IPR006097">
    <property type="entry name" value="Glu/Leu/Phe/Val/Trp_DH_dimer"/>
</dbReference>
<accession>A0A9N8QCA2</accession>
<organism evidence="4 5">
    <name type="scientific">Tilletia laevis</name>
    <dbReference type="NCBI Taxonomy" id="157183"/>
    <lineage>
        <taxon>Eukaryota</taxon>
        <taxon>Fungi</taxon>
        <taxon>Dikarya</taxon>
        <taxon>Basidiomycota</taxon>
        <taxon>Ustilaginomycotina</taxon>
        <taxon>Exobasidiomycetes</taxon>
        <taxon>Tilletiales</taxon>
        <taxon>Tilletiaceae</taxon>
        <taxon>Tilletia</taxon>
    </lineage>
</organism>
<dbReference type="Proteomes" id="UP000836404">
    <property type="component" value="Unassembled WGS sequence"/>
</dbReference>
<dbReference type="PANTHER" id="PTHR43571:SF1">
    <property type="entry name" value="NADP-SPECIFIC GLUTAMATE DEHYDROGENASE 1-RELATED"/>
    <property type="match status" value="1"/>
</dbReference>
<comment type="caution">
    <text evidence="4">The sequence shown here is derived from an EMBL/GenBank/DDBJ whole genome shotgun (WGS) entry which is preliminary data.</text>
</comment>
<dbReference type="AlphaFoldDB" id="A0A9N8QCA2"/>
<dbReference type="InterPro" id="IPR050724">
    <property type="entry name" value="Glu_Leu_Phe_Val_DH"/>
</dbReference>
<proteinExistence type="inferred from homology"/>
<evidence type="ECO:0000313" key="5">
    <source>
        <dbReference type="Proteomes" id="UP000836404"/>
    </source>
</evidence>
<dbReference type="PROSITE" id="PS00074">
    <property type="entry name" value="GLFV_DEHYDROGENASE"/>
    <property type="match status" value="1"/>
</dbReference>
<dbReference type="EMBL" id="CAJHJF010002402">
    <property type="protein sequence ID" value="CAD6925872.1"/>
    <property type="molecule type" value="Genomic_DNA"/>
</dbReference>
<evidence type="ECO:0000256" key="1">
    <source>
        <dbReference type="ARBA" id="ARBA00006382"/>
    </source>
</evidence>
<dbReference type="Gene3D" id="3.40.50.10860">
    <property type="entry name" value="Leucine Dehydrogenase, chain A, domain 1"/>
    <property type="match status" value="1"/>
</dbReference>
<evidence type="ECO:0000256" key="2">
    <source>
        <dbReference type="ARBA" id="ARBA00023002"/>
    </source>
</evidence>
<keyword evidence="2" id="KW-0560">Oxidoreductase</keyword>
<dbReference type="GO" id="GO:0006537">
    <property type="term" value="P:glutamate biosynthetic process"/>
    <property type="evidence" value="ECO:0007669"/>
    <property type="project" value="TreeGrafter"/>
</dbReference>
<dbReference type="Pfam" id="PF02812">
    <property type="entry name" value="ELFV_dehydrog_N"/>
    <property type="match status" value="1"/>
</dbReference>
<keyword evidence="5" id="KW-1185">Reference proteome</keyword>
<dbReference type="GO" id="GO:0004354">
    <property type="term" value="F:glutamate dehydrogenase (NADP+) activity"/>
    <property type="evidence" value="ECO:0007669"/>
    <property type="project" value="TreeGrafter"/>
</dbReference>
<protein>
    <recommendedName>
        <fullName evidence="3">Glutamate/phenylalanine/leucine/valine/L-tryptophan dehydrogenase dimerisation domain-containing protein</fullName>
    </recommendedName>
</protein>
<dbReference type="InterPro" id="IPR046346">
    <property type="entry name" value="Aminoacid_DH-like_N_sf"/>
</dbReference>
<name>A0A9N8QCA2_9BASI</name>
<comment type="similarity">
    <text evidence="1">Belongs to the Glu/Leu/Phe/Val dehydrogenases family.</text>
</comment>
<feature type="domain" description="Glutamate/phenylalanine/leucine/valine/L-tryptophan dehydrogenase dimerisation" evidence="3">
    <location>
        <begin position="111"/>
        <end position="215"/>
    </location>
</feature>
<dbReference type="PANTHER" id="PTHR43571">
    <property type="entry name" value="NADP-SPECIFIC GLUTAMATE DEHYDROGENASE 1-RELATED"/>
    <property type="match status" value="1"/>
</dbReference>
<sequence>MPSVLFISSFDSFYSLISLAPNPELLQSLPKSHITTRQSLSQSDMLSFFRRERETNSALELFPDLRISASKRAPRWPRRTTAVTTSSICSPSQQQPTDELASALSGETTRANTIVNRGYRVQFNSSLSPYKLGGLGFHPTFLGFDQIFKNALTGLPMGGAKGGADFDPKGKTDAELRRFTKAFATELQRHIGPNTDVPAGDIGFTGREAGVFLGTATLRG</sequence>
<dbReference type="InterPro" id="IPR033524">
    <property type="entry name" value="Glu/Leu/Phe/Val_DH_AS"/>
</dbReference>
<dbReference type="GO" id="GO:0005829">
    <property type="term" value="C:cytosol"/>
    <property type="evidence" value="ECO:0007669"/>
    <property type="project" value="TreeGrafter"/>
</dbReference>